<dbReference type="Proteomes" id="UP000034075">
    <property type="component" value="Unassembled WGS sequence"/>
</dbReference>
<evidence type="ECO:0000259" key="1">
    <source>
        <dbReference type="Pfam" id="PF01909"/>
    </source>
</evidence>
<dbReference type="Pfam" id="PF01909">
    <property type="entry name" value="NTP_transf_2"/>
    <property type="match status" value="1"/>
</dbReference>
<dbReference type="EMBL" id="LBSF01000029">
    <property type="protein sequence ID" value="KKQ11386.1"/>
    <property type="molecule type" value="Genomic_DNA"/>
</dbReference>
<dbReference type="SUPFAM" id="SSF81301">
    <property type="entry name" value="Nucleotidyltransferase"/>
    <property type="match status" value="1"/>
</dbReference>
<proteinExistence type="predicted"/>
<evidence type="ECO:0000313" key="3">
    <source>
        <dbReference type="Proteomes" id="UP000034075"/>
    </source>
</evidence>
<dbReference type="AlphaFoldDB" id="A0A0G0I5K7"/>
<dbReference type="InterPro" id="IPR043519">
    <property type="entry name" value="NT_sf"/>
</dbReference>
<feature type="domain" description="Polymerase nucleotidyl transferase" evidence="1">
    <location>
        <begin position="68"/>
        <end position="103"/>
    </location>
</feature>
<sequence>MYIPKKVVVDLTKFRALMGCNLTEEKARYIWGKNSVKNSDISFGKEQTNEYVDSKIELAKKNVKFLCVGNVVKFIGVSGSVAAGFAKEEDDIDVFVVVKNDTAWIYRALLVFKNIFHHRIRTKWDGERVKDKFCLNLICEERDVVFEDDMFNFHELMYLVPIFNEKYLNYVYSRNVWLREIYGVKGELMVNRVSVSKRMNVFFKICILN</sequence>
<name>A0A0G0I5K7_9BACT</name>
<organism evidence="2 3">
    <name type="scientific">candidate division WS6 bacterium GW2011_GWC2_36_7</name>
    <dbReference type="NCBI Taxonomy" id="1619091"/>
    <lineage>
        <taxon>Bacteria</taxon>
        <taxon>Candidatus Dojkabacteria</taxon>
    </lineage>
</organism>
<protein>
    <recommendedName>
        <fullName evidence="1">Polymerase nucleotidyl transferase domain-containing protein</fullName>
    </recommendedName>
</protein>
<comment type="caution">
    <text evidence="2">The sequence shown here is derived from an EMBL/GenBank/DDBJ whole genome shotgun (WGS) entry which is preliminary data.</text>
</comment>
<gene>
    <name evidence="2" type="ORF">US24_C0029G0001</name>
</gene>
<accession>A0A0G0I5K7</accession>
<dbReference type="InterPro" id="IPR002934">
    <property type="entry name" value="Polymerase_NTP_transf_dom"/>
</dbReference>
<evidence type="ECO:0000313" key="2">
    <source>
        <dbReference type="EMBL" id="KKQ11386.1"/>
    </source>
</evidence>
<reference evidence="2 3" key="1">
    <citation type="journal article" date="2015" name="Nature">
        <title>rRNA introns, odd ribosomes, and small enigmatic genomes across a large radiation of phyla.</title>
        <authorList>
            <person name="Brown C.T."/>
            <person name="Hug L.A."/>
            <person name="Thomas B.C."/>
            <person name="Sharon I."/>
            <person name="Castelle C.J."/>
            <person name="Singh A."/>
            <person name="Wilkins M.J."/>
            <person name="Williams K.H."/>
            <person name="Banfield J.F."/>
        </authorList>
    </citation>
    <scope>NUCLEOTIDE SEQUENCE [LARGE SCALE GENOMIC DNA]</scope>
</reference>
<dbReference type="GO" id="GO:0016779">
    <property type="term" value="F:nucleotidyltransferase activity"/>
    <property type="evidence" value="ECO:0007669"/>
    <property type="project" value="InterPro"/>
</dbReference>